<comment type="caution">
    <text evidence="10">The sequence shown here is derived from an EMBL/GenBank/DDBJ whole genome shotgun (WGS) entry which is preliminary data.</text>
</comment>
<dbReference type="RefSeq" id="WP_231061868.1">
    <property type="nucleotide sequence ID" value="NZ_JAJNOR010000001.1"/>
</dbReference>
<evidence type="ECO:0000259" key="8">
    <source>
        <dbReference type="PROSITE" id="PS50110"/>
    </source>
</evidence>
<dbReference type="InterPro" id="IPR011006">
    <property type="entry name" value="CheY-like_superfamily"/>
</dbReference>
<name>A0AAP2RGK2_9FIRM</name>
<dbReference type="AlphaFoldDB" id="A0AAP2RGK2"/>
<feature type="domain" description="Response regulatory" evidence="8">
    <location>
        <begin position="3"/>
        <end position="113"/>
    </location>
</feature>
<protein>
    <recommendedName>
        <fullName evidence="1">Stage 0 sporulation protein A homolog</fullName>
    </recommendedName>
</protein>
<keyword evidence="11" id="KW-1185">Reference proteome</keyword>
<dbReference type="GO" id="GO:0000976">
    <property type="term" value="F:transcription cis-regulatory region binding"/>
    <property type="evidence" value="ECO:0007669"/>
    <property type="project" value="TreeGrafter"/>
</dbReference>
<reference evidence="10 11" key="1">
    <citation type="submission" date="2021-11" db="EMBL/GenBank/DDBJ databases">
        <title>Lacrimispora sp. nov. NSJ-141 isolated from human feces.</title>
        <authorList>
            <person name="Abdugheni R."/>
        </authorList>
    </citation>
    <scope>NUCLEOTIDE SEQUENCE [LARGE SCALE GENOMIC DNA]</scope>
    <source>
        <strain evidence="10 11">NSJ-141</strain>
    </source>
</reference>
<organism evidence="10 11">
    <name type="scientific">Lientehia hominis</name>
    <dbReference type="NCBI Taxonomy" id="2897778"/>
    <lineage>
        <taxon>Bacteria</taxon>
        <taxon>Bacillati</taxon>
        <taxon>Bacillota</taxon>
        <taxon>Clostridia</taxon>
        <taxon>Lachnospirales</taxon>
        <taxon>Lachnospiraceae</taxon>
        <taxon>Lientehia</taxon>
    </lineage>
</organism>
<evidence type="ECO:0000313" key="11">
    <source>
        <dbReference type="Proteomes" id="UP001299265"/>
    </source>
</evidence>
<keyword evidence="4" id="KW-0804">Transcription</keyword>
<dbReference type="SMART" id="SM00448">
    <property type="entry name" value="REC"/>
    <property type="match status" value="1"/>
</dbReference>
<proteinExistence type="predicted"/>
<dbReference type="Gene3D" id="6.10.250.690">
    <property type="match status" value="1"/>
</dbReference>
<dbReference type="InterPro" id="IPR036388">
    <property type="entry name" value="WH-like_DNA-bd_sf"/>
</dbReference>
<evidence type="ECO:0000256" key="5">
    <source>
        <dbReference type="ARBA" id="ARBA00024867"/>
    </source>
</evidence>
<accession>A0AAP2RGK2</accession>
<feature type="DNA-binding region" description="OmpR/PhoB-type" evidence="7">
    <location>
        <begin position="122"/>
        <end position="220"/>
    </location>
</feature>
<evidence type="ECO:0000256" key="4">
    <source>
        <dbReference type="ARBA" id="ARBA00023163"/>
    </source>
</evidence>
<dbReference type="Gene3D" id="3.40.50.2300">
    <property type="match status" value="1"/>
</dbReference>
<dbReference type="PROSITE" id="PS51755">
    <property type="entry name" value="OMPR_PHOB"/>
    <property type="match status" value="1"/>
</dbReference>
<evidence type="ECO:0000256" key="6">
    <source>
        <dbReference type="PROSITE-ProRule" id="PRU00169"/>
    </source>
</evidence>
<dbReference type="GO" id="GO:0000156">
    <property type="term" value="F:phosphorelay response regulator activity"/>
    <property type="evidence" value="ECO:0007669"/>
    <property type="project" value="TreeGrafter"/>
</dbReference>
<evidence type="ECO:0000256" key="7">
    <source>
        <dbReference type="PROSITE-ProRule" id="PRU01091"/>
    </source>
</evidence>
<dbReference type="Gene3D" id="1.10.10.10">
    <property type="entry name" value="Winged helix-like DNA-binding domain superfamily/Winged helix DNA-binding domain"/>
    <property type="match status" value="1"/>
</dbReference>
<sequence>MKRILIIDDDVYIGDMLEETLAKEGYGVLRAYSGTEAFLILKSCLPDLVLLDLMLPGLKGEEVLARISGIPVIVVSARADVGDKVQLLLGGAVDYITKPFYMEELLARIAVQLRGGLGIGKAPLLACGDLVMDTSSHSVRAGEIPVRLTKTEYAILRQLMQNSSQVVTKSQILELISQDTPDCMESSLKVHVSNLRRKLREASGKDYIEAVWGIGFKLREE</sequence>
<dbReference type="GO" id="GO:0005829">
    <property type="term" value="C:cytosol"/>
    <property type="evidence" value="ECO:0007669"/>
    <property type="project" value="TreeGrafter"/>
</dbReference>
<dbReference type="GO" id="GO:0006355">
    <property type="term" value="P:regulation of DNA-templated transcription"/>
    <property type="evidence" value="ECO:0007669"/>
    <property type="project" value="InterPro"/>
</dbReference>
<dbReference type="Pfam" id="PF00072">
    <property type="entry name" value="Response_reg"/>
    <property type="match status" value="1"/>
</dbReference>
<gene>
    <name evidence="10" type="ORF">LQE92_02640</name>
</gene>
<dbReference type="InterPro" id="IPR001867">
    <property type="entry name" value="OmpR/PhoB-type_DNA-bd"/>
</dbReference>
<dbReference type="CDD" id="cd00383">
    <property type="entry name" value="trans_reg_C"/>
    <property type="match status" value="1"/>
</dbReference>
<dbReference type="PROSITE" id="PS50110">
    <property type="entry name" value="RESPONSE_REGULATORY"/>
    <property type="match status" value="1"/>
</dbReference>
<evidence type="ECO:0000256" key="2">
    <source>
        <dbReference type="ARBA" id="ARBA00023015"/>
    </source>
</evidence>
<evidence type="ECO:0000313" key="10">
    <source>
        <dbReference type="EMBL" id="MCD2491526.1"/>
    </source>
</evidence>
<dbReference type="Pfam" id="PF00486">
    <property type="entry name" value="Trans_reg_C"/>
    <property type="match status" value="1"/>
</dbReference>
<dbReference type="EMBL" id="JAJNOR010000001">
    <property type="protein sequence ID" value="MCD2491526.1"/>
    <property type="molecule type" value="Genomic_DNA"/>
</dbReference>
<dbReference type="Proteomes" id="UP001299265">
    <property type="component" value="Unassembled WGS sequence"/>
</dbReference>
<dbReference type="SMART" id="SM00862">
    <property type="entry name" value="Trans_reg_C"/>
    <property type="match status" value="1"/>
</dbReference>
<dbReference type="InterPro" id="IPR001789">
    <property type="entry name" value="Sig_transdc_resp-reg_receiver"/>
</dbReference>
<dbReference type="GO" id="GO:0032993">
    <property type="term" value="C:protein-DNA complex"/>
    <property type="evidence" value="ECO:0007669"/>
    <property type="project" value="TreeGrafter"/>
</dbReference>
<dbReference type="InterPro" id="IPR039420">
    <property type="entry name" value="WalR-like"/>
</dbReference>
<feature type="modified residue" description="4-aspartylphosphate" evidence="6">
    <location>
        <position position="52"/>
    </location>
</feature>
<comment type="function">
    <text evidence="5">May play the central regulatory role in sporulation. It may be an element of the effector pathway responsible for the activation of sporulation genes in response to nutritional stress. Spo0A may act in concert with spo0H (a sigma factor) to control the expression of some genes that are critical to the sporulation process.</text>
</comment>
<feature type="domain" description="OmpR/PhoB-type" evidence="9">
    <location>
        <begin position="122"/>
        <end position="220"/>
    </location>
</feature>
<keyword evidence="3 7" id="KW-0238">DNA-binding</keyword>
<dbReference type="CDD" id="cd17574">
    <property type="entry name" value="REC_OmpR"/>
    <property type="match status" value="1"/>
</dbReference>
<evidence type="ECO:0000256" key="3">
    <source>
        <dbReference type="ARBA" id="ARBA00023125"/>
    </source>
</evidence>
<keyword evidence="6" id="KW-0597">Phosphoprotein</keyword>
<keyword evidence="2" id="KW-0805">Transcription regulation</keyword>
<dbReference type="PANTHER" id="PTHR48111:SF2">
    <property type="entry name" value="RESPONSE REGULATOR SAER"/>
    <property type="match status" value="1"/>
</dbReference>
<evidence type="ECO:0000256" key="1">
    <source>
        <dbReference type="ARBA" id="ARBA00018672"/>
    </source>
</evidence>
<evidence type="ECO:0000259" key="9">
    <source>
        <dbReference type="PROSITE" id="PS51755"/>
    </source>
</evidence>
<dbReference type="PANTHER" id="PTHR48111">
    <property type="entry name" value="REGULATOR OF RPOS"/>
    <property type="match status" value="1"/>
</dbReference>
<dbReference type="SUPFAM" id="SSF52172">
    <property type="entry name" value="CheY-like"/>
    <property type="match status" value="1"/>
</dbReference>